<evidence type="ECO:0000313" key="9">
    <source>
        <dbReference type="Proteomes" id="UP000231466"/>
    </source>
</evidence>
<dbReference type="PANTHER" id="PTHR11759">
    <property type="entry name" value="40S RIBOSOMAL PROTEIN S14/30S RIBOSOMAL PROTEIN S11"/>
    <property type="match status" value="1"/>
</dbReference>
<feature type="region of interest" description="Disordered" evidence="7">
    <location>
        <begin position="1"/>
        <end position="35"/>
    </location>
</feature>
<dbReference type="GO" id="GO:0003735">
    <property type="term" value="F:structural constituent of ribosome"/>
    <property type="evidence" value="ECO:0007669"/>
    <property type="project" value="InterPro"/>
</dbReference>
<comment type="function">
    <text evidence="5">Located on the platform of the 30S subunit, it bridges several disparate RNA helices of the 16S rRNA. Forms part of the Shine-Dalgarno cleft in the 70S ribosome.</text>
</comment>
<dbReference type="InterPro" id="IPR036967">
    <property type="entry name" value="Ribosomal_uS11_sf"/>
</dbReference>
<name>A0A2H0VFG2_9BACT</name>
<evidence type="ECO:0000256" key="5">
    <source>
        <dbReference type="HAMAP-Rule" id="MF_01310"/>
    </source>
</evidence>
<organism evidence="8 9">
    <name type="scientific">Candidatus Colwellbacteria bacterium CG10_big_fil_rev_8_21_14_0_10_42_22</name>
    <dbReference type="NCBI Taxonomy" id="1974540"/>
    <lineage>
        <taxon>Bacteria</taxon>
        <taxon>Candidatus Colwelliibacteriota</taxon>
    </lineage>
</organism>
<dbReference type="AlphaFoldDB" id="A0A2H0VFG2"/>
<evidence type="ECO:0000256" key="6">
    <source>
        <dbReference type="RuleBase" id="RU003629"/>
    </source>
</evidence>
<dbReference type="Proteomes" id="UP000231466">
    <property type="component" value="Unassembled WGS sequence"/>
</dbReference>
<dbReference type="EMBL" id="PFAH01000008">
    <property type="protein sequence ID" value="PIR97847.1"/>
    <property type="molecule type" value="Genomic_DNA"/>
</dbReference>
<evidence type="ECO:0000256" key="4">
    <source>
        <dbReference type="ARBA" id="ARBA00035160"/>
    </source>
</evidence>
<dbReference type="SUPFAM" id="SSF53137">
    <property type="entry name" value="Translational machinery components"/>
    <property type="match status" value="1"/>
</dbReference>
<dbReference type="GO" id="GO:1990904">
    <property type="term" value="C:ribonucleoprotein complex"/>
    <property type="evidence" value="ECO:0007669"/>
    <property type="project" value="UniProtKB-KW"/>
</dbReference>
<reference evidence="9" key="1">
    <citation type="submission" date="2017-09" db="EMBL/GenBank/DDBJ databases">
        <title>Depth-based differentiation of microbial function through sediment-hosted aquifers and enrichment of novel symbionts in the deep terrestrial subsurface.</title>
        <authorList>
            <person name="Probst A.J."/>
            <person name="Ladd B."/>
            <person name="Jarett J.K."/>
            <person name="Geller-Mcgrath D.E."/>
            <person name="Sieber C.M.K."/>
            <person name="Emerson J.B."/>
            <person name="Anantharaman K."/>
            <person name="Thomas B.C."/>
            <person name="Malmstrom R."/>
            <person name="Stieglmeier M."/>
            <person name="Klingl A."/>
            <person name="Woyke T."/>
            <person name="Ryan C.M."/>
            <person name="Banfield J.F."/>
        </authorList>
    </citation>
    <scope>NUCLEOTIDE SEQUENCE [LARGE SCALE GENOMIC DNA]</scope>
</reference>
<evidence type="ECO:0000256" key="1">
    <source>
        <dbReference type="ARBA" id="ARBA00006194"/>
    </source>
</evidence>
<accession>A0A2H0VFG2</accession>
<dbReference type="HAMAP" id="MF_01310">
    <property type="entry name" value="Ribosomal_uS11"/>
    <property type="match status" value="1"/>
</dbReference>
<keyword evidence="5" id="KW-0699">rRNA-binding</keyword>
<keyword evidence="2 5" id="KW-0689">Ribosomal protein</keyword>
<comment type="similarity">
    <text evidence="1 5 6">Belongs to the universal ribosomal protein uS11 family.</text>
</comment>
<proteinExistence type="inferred from homology"/>
<comment type="caution">
    <text evidence="8">The sequence shown here is derived from an EMBL/GenBank/DDBJ whole genome shotgun (WGS) entry which is preliminary data.</text>
</comment>
<evidence type="ECO:0000313" key="8">
    <source>
        <dbReference type="EMBL" id="PIR97847.1"/>
    </source>
</evidence>
<dbReference type="InterPro" id="IPR001971">
    <property type="entry name" value="Ribosomal_uS11"/>
</dbReference>
<comment type="subunit">
    <text evidence="5">Part of the 30S ribosomal subunit. Interacts with proteins S7 and S18. Binds to IF-3.</text>
</comment>
<keyword evidence="5" id="KW-0694">RNA-binding</keyword>
<dbReference type="Gene3D" id="3.30.420.80">
    <property type="entry name" value="Ribosomal protein S11"/>
    <property type="match status" value="1"/>
</dbReference>
<dbReference type="GO" id="GO:0005840">
    <property type="term" value="C:ribosome"/>
    <property type="evidence" value="ECO:0007669"/>
    <property type="project" value="UniProtKB-KW"/>
</dbReference>
<sequence length="151" mass="15845">MGKKKVVEKGLDTSGTKVEGASATQAGGSLKKKPARKLETGRVYIKSSYNNTSITVTDDKGDVVAWSSAGSMGFAGPKKATPFAASKVVSAIVEKIEKTGPKKVDLYISGIGPGRDSAVRSLAAQGFEIESIKDVTPLAHNGPKPRKIRRT</sequence>
<dbReference type="PIRSF" id="PIRSF002131">
    <property type="entry name" value="Ribosomal_S11"/>
    <property type="match status" value="1"/>
</dbReference>
<evidence type="ECO:0000256" key="3">
    <source>
        <dbReference type="ARBA" id="ARBA00023274"/>
    </source>
</evidence>
<feature type="compositionally biased region" description="Basic and acidic residues" evidence="7">
    <location>
        <begin position="1"/>
        <end position="11"/>
    </location>
</feature>
<dbReference type="GO" id="GO:0019843">
    <property type="term" value="F:rRNA binding"/>
    <property type="evidence" value="ECO:0007669"/>
    <property type="project" value="UniProtKB-UniRule"/>
</dbReference>
<evidence type="ECO:0000256" key="2">
    <source>
        <dbReference type="ARBA" id="ARBA00022980"/>
    </source>
</evidence>
<dbReference type="Pfam" id="PF00411">
    <property type="entry name" value="Ribosomal_S11"/>
    <property type="match status" value="1"/>
</dbReference>
<keyword evidence="3 5" id="KW-0687">Ribonucleoprotein</keyword>
<dbReference type="GO" id="GO:0006412">
    <property type="term" value="P:translation"/>
    <property type="evidence" value="ECO:0007669"/>
    <property type="project" value="UniProtKB-UniRule"/>
</dbReference>
<protein>
    <recommendedName>
        <fullName evidence="4 5">Small ribosomal subunit protein uS11</fullName>
    </recommendedName>
</protein>
<evidence type="ECO:0000256" key="7">
    <source>
        <dbReference type="SAM" id="MobiDB-lite"/>
    </source>
</evidence>
<dbReference type="PROSITE" id="PS00054">
    <property type="entry name" value="RIBOSOMAL_S11"/>
    <property type="match status" value="1"/>
</dbReference>
<gene>
    <name evidence="5" type="primary">rpsK</name>
    <name evidence="8" type="ORF">COT89_02135</name>
</gene>
<dbReference type="InterPro" id="IPR018102">
    <property type="entry name" value="Ribosomal_uS11_CS"/>
</dbReference>
<dbReference type="NCBIfam" id="NF003698">
    <property type="entry name" value="PRK05309.1"/>
    <property type="match status" value="1"/>
</dbReference>